<dbReference type="GO" id="GO:0005737">
    <property type="term" value="C:cytoplasm"/>
    <property type="evidence" value="ECO:0007669"/>
    <property type="project" value="TreeGrafter"/>
</dbReference>
<dbReference type="InterPro" id="IPR006076">
    <property type="entry name" value="FAD-dep_OxRdtase"/>
</dbReference>
<sequence>MTADYLIVGQGIAGSVLAWTLHRRGKKVVLVNSSHLPSASLAAAGIFNPLTGKKLVRTWKADQLFPFLTAFYGEVERELKIPLLHFSNIYRPFRSVEEQNSYLAQTSDSSIGRYVAESVDNQQYQPYIHNPFGGLEVTRSGWVDVPVFLNAIRLFFQEQNRYIETDFDAKGIEIRANGVLWQEGVYDKIIFCEGPHAHRNPLFDWLPYNPVKGQVLDVTMDNYPVTSIVNQGAFIMPVESNRYRIGATYTWHDIDWQTTEDGKAFLQQKVQGLLKVPYRIVGQRVGIRPATKDRRPLIGLHPAHPAVGIFNGLGTKGVSLAPYFADQFADFLEGRKELDPEVNIERSFSLYYSGKNVG</sequence>
<name>A0A368JT35_9BACT</name>
<accession>A0A368JT35</accession>
<protein>
    <submittedName>
        <fullName evidence="2">FAD-binding oxidoreductase</fullName>
    </submittedName>
</protein>
<dbReference type="Proteomes" id="UP000253383">
    <property type="component" value="Unassembled WGS sequence"/>
</dbReference>
<dbReference type="PANTHER" id="PTHR13847">
    <property type="entry name" value="SARCOSINE DEHYDROGENASE-RELATED"/>
    <property type="match status" value="1"/>
</dbReference>
<dbReference type="RefSeq" id="WP_114406038.1">
    <property type="nucleotide sequence ID" value="NZ_QOWE01000008.1"/>
</dbReference>
<organism evidence="2 3">
    <name type="scientific">Larkinella punicea</name>
    <dbReference type="NCBI Taxonomy" id="2315727"/>
    <lineage>
        <taxon>Bacteria</taxon>
        <taxon>Pseudomonadati</taxon>
        <taxon>Bacteroidota</taxon>
        <taxon>Cytophagia</taxon>
        <taxon>Cytophagales</taxon>
        <taxon>Spirosomataceae</taxon>
        <taxon>Larkinella</taxon>
    </lineage>
</organism>
<comment type="caution">
    <text evidence="2">The sequence shown here is derived from an EMBL/GenBank/DDBJ whole genome shotgun (WGS) entry which is preliminary data.</text>
</comment>
<evidence type="ECO:0000313" key="3">
    <source>
        <dbReference type="Proteomes" id="UP000253383"/>
    </source>
</evidence>
<dbReference type="Gene3D" id="3.30.9.10">
    <property type="entry name" value="D-Amino Acid Oxidase, subunit A, domain 2"/>
    <property type="match status" value="1"/>
</dbReference>
<dbReference type="AlphaFoldDB" id="A0A368JT35"/>
<evidence type="ECO:0000259" key="1">
    <source>
        <dbReference type="Pfam" id="PF01266"/>
    </source>
</evidence>
<proteinExistence type="predicted"/>
<reference evidence="2 3" key="1">
    <citation type="submission" date="2018-07" db="EMBL/GenBank/DDBJ databases">
        <title>Genome analysis of Larkinella rosea.</title>
        <authorList>
            <person name="Zhou Z."/>
            <person name="Wang G."/>
        </authorList>
    </citation>
    <scope>NUCLEOTIDE SEQUENCE [LARGE SCALE GENOMIC DNA]</scope>
    <source>
        <strain evidence="3">zzj9</strain>
    </source>
</reference>
<gene>
    <name evidence="2" type="ORF">DUE52_10860</name>
</gene>
<evidence type="ECO:0000313" key="2">
    <source>
        <dbReference type="EMBL" id="RCR69351.1"/>
    </source>
</evidence>
<keyword evidence="3" id="KW-1185">Reference proteome</keyword>
<dbReference type="SUPFAM" id="SSF51905">
    <property type="entry name" value="FAD/NAD(P)-binding domain"/>
    <property type="match status" value="1"/>
</dbReference>
<dbReference type="InterPro" id="IPR036188">
    <property type="entry name" value="FAD/NAD-bd_sf"/>
</dbReference>
<dbReference type="Gene3D" id="3.50.50.60">
    <property type="entry name" value="FAD/NAD(P)-binding domain"/>
    <property type="match status" value="1"/>
</dbReference>
<dbReference type="OrthoDB" id="214253at2"/>
<feature type="domain" description="FAD dependent oxidoreductase" evidence="1">
    <location>
        <begin position="4"/>
        <end position="330"/>
    </location>
</feature>
<dbReference type="EMBL" id="QOWE01000008">
    <property type="protein sequence ID" value="RCR69351.1"/>
    <property type="molecule type" value="Genomic_DNA"/>
</dbReference>
<dbReference type="Pfam" id="PF01266">
    <property type="entry name" value="DAO"/>
    <property type="match status" value="1"/>
</dbReference>